<dbReference type="EC" id="3.5.4.16" evidence="8"/>
<dbReference type="PANTHER" id="PTHR11109:SF7">
    <property type="entry name" value="GTP CYCLOHYDROLASE 1"/>
    <property type="match status" value="1"/>
</dbReference>
<dbReference type="InterPro" id="IPR001474">
    <property type="entry name" value="GTP_CycHdrlase_I"/>
</dbReference>
<dbReference type="Proteomes" id="UP001165652">
    <property type="component" value="Unassembled WGS sequence"/>
</dbReference>
<comment type="pathway">
    <text evidence="2 8">Cofactor biosynthesis; 7,8-dihydroneopterin triphosphate biosynthesis; 7,8-dihydroneopterin triphosphate from GTP: step 1/1.</text>
</comment>
<dbReference type="GO" id="GO:0003934">
    <property type="term" value="F:GTP cyclohydrolase I activity"/>
    <property type="evidence" value="ECO:0007669"/>
    <property type="project" value="UniProtKB-EC"/>
</dbReference>
<dbReference type="InterPro" id="IPR018234">
    <property type="entry name" value="GTP_CycHdrlase_I_CS"/>
</dbReference>
<protein>
    <recommendedName>
        <fullName evidence="8">GTP cyclohydrolase 1</fullName>
        <ecNumber evidence="8">3.5.4.16</ecNumber>
    </recommendedName>
    <alternativeName>
        <fullName evidence="8">GTP cyclohydrolase I</fullName>
        <shortName evidence="8">GTP-CH-I</shortName>
    </alternativeName>
</protein>
<dbReference type="RefSeq" id="WP_272779106.1">
    <property type="nucleotide sequence ID" value="NZ_JAQQLI010000041.1"/>
</dbReference>
<accession>A0ABT5JFT3</accession>
<gene>
    <name evidence="8 11" type="primary">folE</name>
    <name evidence="11" type="ORF">PQJ73_21485</name>
</gene>
<keyword evidence="7 8" id="KW-0342">GTP-binding</keyword>
<dbReference type="InterPro" id="IPR020602">
    <property type="entry name" value="GTP_CycHdrlase_I_dom"/>
</dbReference>
<comment type="caution">
    <text evidence="11">The sequence shown here is derived from an EMBL/GenBank/DDBJ whole genome shotgun (WGS) entry which is preliminary data.</text>
</comment>
<evidence type="ECO:0000256" key="1">
    <source>
        <dbReference type="ARBA" id="ARBA00001052"/>
    </source>
</evidence>
<dbReference type="Pfam" id="PF01227">
    <property type="entry name" value="GTP_cyclohydroI"/>
    <property type="match status" value="1"/>
</dbReference>
<keyword evidence="8" id="KW-0862">Zinc</keyword>
<dbReference type="PROSITE" id="PS00860">
    <property type="entry name" value="GTP_CYCLOHYDROL_1_2"/>
    <property type="match status" value="1"/>
</dbReference>
<dbReference type="InterPro" id="IPR043134">
    <property type="entry name" value="GTP-CH-I_N"/>
</dbReference>
<evidence type="ECO:0000256" key="5">
    <source>
        <dbReference type="ARBA" id="ARBA00022563"/>
    </source>
</evidence>
<feature type="binding site" evidence="8">
    <location>
        <position position="177"/>
    </location>
    <ligand>
        <name>Zn(2+)</name>
        <dbReference type="ChEBI" id="CHEBI:29105"/>
    </ligand>
</feature>
<comment type="similarity">
    <text evidence="3 8">Belongs to the GTP cyclohydrolase I family.</text>
</comment>
<dbReference type="HAMAP" id="MF_00223">
    <property type="entry name" value="FolE"/>
    <property type="match status" value="1"/>
</dbReference>
<dbReference type="NCBIfam" id="NF006826">
    <property type="entry name" value="PRK09347.1-3"/>
    <property type="match status" value="1"/>
</dbReference>
<reference evidence="11" key="1">
    <citation type="journal article" date="2023" name="Microbiol Resour">
        <title>Genome Sequences of Rhodoplanes serenus and Two Thermotolerant Strains, Rhodoplanes tepidamans and 'Rhodoplanes cryptolactis,' Further Refine the Genus.</title>
        <authorList>
            <person name="Rayyan A.A."/>
            <person name="Kyndt J.A."/>
        </authorList>
    </citation>
    <scope>NUCLEOTIDE SEQUENCE</scope>
    <source>
        <strain evidence="11">DSM 9987</strain>
    </source>
</reference>
<keyword evidence="8" id="KW-0547">Nucleotide-binding</keyword>
<feature type="compositionally biased region" description="Low complexity" evidence="9">
    <location>
        <begin position="18"/>
        <end position="28"/>
    </location>
</feature>
<comment type="subunit">
    <text evidence="4">Toroid-shaped homodecamer, composed of two pentamers of five dimers.</text>
</comment>
<dbReference type="Gene3D" id="3.30.1130.10">
    <property type="match status" value="1"/>
</dbReference>
<evidence type="ECO:0000256" key="2">
    <source>
        <dbReference type="ARBA" id="ARBA00005080"/>
    </source>
</evidence>
<organism evidence="11 12">
    <name type="scientific">Rhodoplanes tepidamans</name>
    <name type="common">Rhodoplanes cryptolactis</name>
    <dbReference type="NCBI Taxonomy" id="200616"/>
    <lineage>
        <taxon>Bacteria</taxon>
        <taxon>Pseudomonadati</taxon>
        <taxon>Pseudomonadota</taxon>
        <taxon>Alphaproteobacteria</taxon>
        <taxon>Hyphomicrobiales</taxon>
        <taxon>Nitrobacteraceae</taxon>
        <taxon>Rhodoplanes</taxon>
    </lineage>
</organism>
<evidence type="ECO:0000256" key="3">
    <source>
        <dbReference type="ARBA" id="ARBA00008085"/>
    </source>
</evidence>
<keyword evidence="5 8" id="KW-0554">One-carbon metabolism</keyword>
<comment type="subunit">
    <text evidence="8">Homopolymer.</text>
</comment>
<keyword evidence="12" id="KW-1185">Reference proteome</keyword>
<evidence type="ECO:0000256" key="6">
    <source>
        <dbReference type="ARBA" id="ARBA00022801"/>
    </source>
</evidence>
<dbReference type="PANTHER" id="PTHR11109">
    <property type="entry name" value="GTP CYCLOHYDROLASE I"/>
    <property type="match status" value="1"/>
</dbReference>
<evidence type="ECO:0000259" key="10">
    <source>
        <dbReference type="Pfam" id="PF01227"/>
    </source>
</evidence>
<dbReference type="EMBL" id="JAQQLI010000041">
    <property type="protein sequence ID" value="MDC7788268.1"/>
    <property type="molecule type" value="Genomic_DNA"/>
</dbReference>
<dbReference type="NCBIfam" id="TIGR00063">
    <property type="entry name" value="folE"/>
    <property type="match status" value="1"/>
</dbReference>
<dbReference type="SUPFAM" id="SSF55620">
    <property type="entry name" value="Tetrahydrobiopterin biosynthesis enzymes-like"/>
    <property type="match status" value="1"/>
</dbReference>
<evidence type="ECO:0000256" key="8">
    <source>
        <dbReference type="HAMAP-Rule" id="MF_00223"/>
    </source>
</evidence>
<comment type="catalytic activity">
    <reaction evidence="1 8">
        <text>GTP + H2O = 7,8-dihydroneopterin 3'-triphosphate + formate + H(+)</text>
        <dbReference type="Rhea" id="RHEA:17473"/>
        <dbReference type="ChEBI" id="CHEBI:15377"/>
        <dbReference type="ChEBI" id="CHEBI:15378"/>
        <dbReference type="ChEBI" id="CHEBI:15740"/>
        <dbReference type="ChEBI" id="CHEBI:37565"/>
        <dbReference type="ChEBI" id="CHEBI:58462"/>
        <dbReference type="EC" id="3.5.4.16"/>
    </reaction>
</comment>
<dbReference type="PROSITE" id="PS00859">
    <property type="entry name" value="GTP_CYCLOHYDROL_1_1"/>
    <property type="match status" value="1"/>
</dbReference>
<reference evidence="11" key="2">
    <citation type="submission" date="2023-02" db="EMBL/GenBank/DDBJ databases">
        <authorList>
            <person name="Rayyan A."/>
            <person name="Meyer T."/>
            <person name="Kyndt J.A."/>
        </authorList>
    </citation>
    <scope>NUCLEOTIDE SEQUENCE</scope>
    <source>
        <strain evidence="11">DSM 9987</strain>
    </source>
</reference>
<evidence type="ECO:0000256" key="9">
    <source>
        <dbReference type="SAM" id="MobiDB-lite"/>
    </source>
</evidence>
<feature type="binding site" evidence="8">
    <location>
        <position position="109"/>
    </location>
    <ligand>
        <name>Zn(2+)</name>
        <dbReference type="ChEBI" id="CHEBI:29105"/>
    </ligand>
</feature>
<feature type="binding site" evidence="8">
    <location>
        <position position="106"/>
    </location>
    <ligand>
        <name>Zn(2+)</name>
        <dbReference type="ChEBI" id="CHEBI:29105"/>
    </ligand>
</feature>
<sequence length="218" mass="24192">MDHVIKTLTPAARPPEAPGEVPAAPLRARPSRAEAEAAVRVLLGYIGDDPDREGLVDTPRRVVSAYDELFGGYHENPGEVLERTFSEIGTYDDIVLVRDIPFASHCEHHMMPFVGRAHVGYLPVERVVGLSKIARLIDIFAKRLQTQERLSSMIVTEIDTVLKPRGVAVMLEAEHTCMSMRGVQKAGSRTITTQFTGVFRDDPKEQFRFVSLVRNGIG</sequence>
<evidence type="ECO:0000313" key="11">
    <source>
        <dbReference type="EMBL" id="MDC7788268.1"/>
    </source>
</evidence>
<dbReference type="InterPro" id="IPR043133">
    <property type="entry name" value="GTP-CH-I_C/QueF"/>
</dbReference>
<feature type="region of interest" description="Disordered" evidence="9">
    <location>
        <begin position="1"/>
        <end position="29"/>
    </location>
</feature>
<feature type="domain" description="GTP cyclohydrolase I" evidence="10">
    <location>
        <begin position="36"/>
        <end position="213"/>
    </location>
</feature>
<evidence type="ECO:0000256" key="7">
    <source>
        <dbReference type="ARBA" id="ARBA00023134"/>
    </source>
</evidence>
<dbReference type="Gene3D" id="1.10.286.10">
    <property type="match status" value="1"/>
</dbReference>
<evidence type="ECO:0000313" key="12">
    <source>
        <dbReference type="Proteomes" id="UP001165652"/>
    </source>
</evidence>
<dbReference type="NCBIfam" id="NF006825">
    <property type="entry name" value="PRK09347.1-2"/>
    <property type="match status" value="1"/>
</dbReference>
<proteinExistence type="inferred from homology"/>
<evidence type="ECO:0000256" key="4">
    <source>
        <dbReference type="ARBA" id="ARBA00011857"/>
    </source>
</evidence>
<keyword evidence="6 8" id="KW-0378">Hydrolase</keyword>
<name>A0ABT5JFT3_RHOTP</name>
<keyword evidence="8" id="KW-0479">Metal-binding</keyword>